<protein>
    <recommendedName>
        <fullName evidence="4">Transmembrane protein</fullName>
    </recommendedName>
</protein>
<feature type="transmembrane region" description="Helical" evidence="1">
    <location>
        <begin position="124"/>
        <end position="147"/>
    </location>
</feature>
<feature type="transmembrane region" description="Helical" evidence="1">
    <location>
        <begin position="21"/>
        <end position="39"/>
    </location>
</feature>
<dbReference type="EMBL" id="AP017624">
    <property type="protein sequence ID" value="BAV41918.1"/>
    <property type="molecule type" value="Genomic_DNA"/>
</dbReference>
<accession>A0A1B4Y4D0</accession>
<evidence type="ECO:0000313" key="2">
    <source>
        <dbReference type="EMBL" id="BAV41918.1"/>
    </source>
</evidence>
<feature type="transmembrane region" description="Helical" evidence="1">
    <location>
        <begin position="179"/>
        <end position="195"/>
    </location>
</feature>
<dbReference type="GeneID" id="93437437"/>
<feature type="transmembrane region" description="Helical" evidence="1">
    <location>
        <begin position="82"/>
        <end position="112"/>
    </location>
</feature>
<sequence>MAGTDDHIPKEQIISSVRVRSALLYITIAVGFVLATAVLRGQQISEWNYLNPDEAELLVQARAARHSPVPFSTWITGTTGPYWTLFLTGLAVFGAPLTLTFAHFLAAALLGLTAAALLVAASRVIGFGPAWVVTALWWFPFAVIFPVGDPLDFGALATEYLPTSLVVTSALVRREQLAARPWLFAVVGALAGVAVGSKFQVAPLAVAFAAAQMMVLHTHTKRTVVSMVWWAAGAVLPLAAIVLTIVVSPATNWVLVDQTLSFLGSYAGGPTAMQKLLHTWDTFTWPAGYMLVLLAVVIWLGRHSDRRSKLARVVVIGGGLVCTLIGGMGFPHYLILLFGALGLATTMPIKPGAQLVPQRLSPALVASAVAVVTIVMLVVGYAMNRWRPLSPQQAAAAFSANSVHRNSSMARACPPGSSALVWGWAPEIFVEQDWQNTVPYPNVLGMAINPAIRESAEPIMRAGIDQASCVVDATNVKRAQCPPLRSEHPLGYCLPPTVTLARIYPQLSELVRQQFHTVPIIDGCDGCTFYVRSAFEASS</sequence>
<keyword evidence="1" id="KW-0472">Membrane</keyword>
<dbReference type="RefSeq" id="WP_096370990.1">
    <property type="nucleotide sequence ID" value="NZ_AP017624.1"/>
</dbReference>
<feature type="transmembrane region" description="Helical" evidence="1">
    <location>
        <begin position="363"/>
        <end position="383"/>
    </location>
</feature>
<organism evidence="2 3">
    <name type="scientific">Mycobacterium ulcerans subsp. shinshuense</name>
    <dbReference type="NCBI Taxonomy" id="1124626"/>
    <lineage>
        <taxon>Bacteria</taxon>
        <taxon>Bacillati</taxon>
        <taxon>Actinomycetota</taxon>
        <taxon>Actinomycetes</taxon>
        <taxon>Mycobacteriales</taxon>
        <taxon>Mycobacteriaceae</taxon>
        <taxon>Mycobacterium</taxon>
        <taxon>Mycobacterium ulcerans group</taxon>
    </lineage>
</organism>
<dbReference type="AlphaFoldDB" id="A0A1B4Y4D0"/>
<evidence type="ECO:0008006" key="4">
    <source>
        <dbReference type="Google" id="ProtNLM"/>
    </source>
</evidence>
<feature type="transmembrane region" description="Helical" evidence="1">
    <location>
        <begin position="227"/>
        <end position="247"/>
    </location>
</feature>
<proteinExistence type="predicted"/>
<dbReference type="Proteomes" id="UP000218067">
    <property type="component" value="Chromosome"/>
</dbReference>
<name>A0A1B4Y4D0_MYCUL</name>
<evidence type="ECO:0000256" key="1">
    <source>
        <dbReference type="SAM" id="Phobius"/>
    </source>
</evidence>
<evidence type="ECO:0000313" key="3">
    <source>
        <dbReference type="Proteomes" id="UP000218067"/>
    </source>
</evidence>
<feature type="transmembrane region" description="Helical" evidence="1">
    <location>
        <begin position="283"/>
        <end position="301"/>
    </location>
</feature>
<keyword evidence="1" id="KW-0812">Transmembrane</keyword>
<reference evidence="2 3" key="1">
    <citation type="submission" date="2016-08" db="EMBL/GenBank/DDBJ databases">
        <title>Complete genome sequence of Mycobacterium shinshuense, a subspecies of M. ulcerans.</title>
        <authorList>
            <person name="Yoshida M."/>
            <person name="Ogura Y."/>
            <person name="Hayashi T."/>
            <person name="Hoshino Y."/>
        </authorList>
    </citation>
    <scope>NUCLEOTIDE SEQUENCE [LARGE SCALE GENOMIC DNA]</scope>
    <source>
        <strain evidence="3">ATCC 33728</strain>
    </source>
</reference>
<feature type="transmembrane region" description="Helical" evidence="1">
    <location>
        <begin position="313"/>
        <end position="343"/>
    </location>
</feature>
<gene>
    <name evidence="2" type="ORF">SHTP_2839</name>
</gene>
<keyword evidence="1" id="KW-1133">Transmembrane helix</keyword>